<feature type="domain" description="SaeA N-terminal" evidence="1">
    <location>
        <begin position="12"/>
        <end position="72"/>
    </location>
</feature>
<protein>
    <submittedName>
        <fullName evidence="7">Uncharacterized protein</fullName>
    </submittedName>
</protein>
<accession>A0A9X2Y7Y1</accession>
<dbReference type="InterPro" id="IPR058694">
    <property type="entry name" value="Fn3_SaeA_4th"/>
</dbReference>
<feature type="domain" description="SaeA second Fn3-like" evidence="3">
    <location>
        <begin position="243"/>
        <end position="331"/>
    </location>
</feature>
<dbReference type="RefSeq" id="WP_264011803.1">
    <property type="nucleotide sequence ID" value="NZ_JACKSJ010000051.1"/>
</dbReference>
<gene>
    <name evidence="7" type="ORF">H7I41_06720</name>
</gene>
<dbReference type="InterPro" id="IPR058695">
    <property type="entry name" value="SaeA_N"/>
</dbReference>
<dbReference type="AlphaFoldDB" id="A0A9X2Y7Y1"/>
<sequence length="684" mass="73155">MTDPHPVDDDPRLQTLLDWRQQLIDSGAVSARSFKEAHLRLVLRSGRTEVDQVRAMLPGSAAEHADDMARVLRELEADPATTVPVGTGTTGRHHTTDAGAAADTGGFAATDPVPFDEPPPAAANFAPFDGGVPAAEVHPIALFRRRDVNGGRGALELRWPAYESASAAVVLYRLVSGDDGPPHSPDRADLVAVTAELSATDERMASSAVRSFQVWANAGATHAEALAAQPVLHASGMLISPLADFVVREDAGRVIGQWSVPAGVSAVYLYRVPAEDADKDGPQYRILPDGDNLNGFVDTGVDRGRRYVYRARCAAPVEGVLRLSEATAFEVEVSAVLLPVTDLGVSGGSEDGTMLELTWTNPPAGKVVIYRTEDGPSAGADATELPGGALEQVGLADEMRLTQPVAEQRDADGHVRSMMVGVSWPNEWSRAYFTPVTLIGDRARLGTTFSTVRTGLIRDIDLAEYCNKQVLTFDWPDGAAAVVVYVAPKGYDARAAMSGTSFEITLEEYERYGGMQFAGQLPLGGCSLHLAPVAFSGGRRIMGATASIDYHGLLRLQYGVRIGRGPDGQPTTATIAMRSEYDLPGSPVFVLVNNPQRIPLSIYDGQPVDVAPLDEHGQLAAQPSKELRWSQLSTSGGTELWAANLRGRQGWIRLFVNTPSPLRLRVIALLDPPVETLRLTPAAP</sequence>
<evidence type="ECO:0000259" key="3">
    <source>
        <dbReference type="Pfam" id="PF25833"/>
    </source>
</evidence>
<feature type="domain" description="SaeA fourth Fn3-like" evidence="5">
    <location>
        <begin position="457"/>
        <end position="549"/>
    </location>
</feature>
<feature type="domain" description="SaeA third Fn3-like" evidence="4">
    <location>
        <begin position="349"/>
        <end position="448"/>
    </location>
</feature>
<dbReference type="Pfam" id="PF25833">
    <property type="entry name" value="Fn3_SaeA_3rd"/>
    <property type="match status" value="1"/>
</dbReference>
<evidence type="ECO:0000259" key="6">
    <source>
        <dbReference type="Pfam" id="PF25836"/>
    </source>
</evidence>
<keyword evidence="8" id="KW-1185">Reference proteome</keyword>
<evidence type="ECO:0000259" key="4">
    <source>
        <dbReference type="Pfam" id="PF25834"/>
    </source>
</evidence>
<evidence type="ECO:0000313" key="8">
    <source>
        <dbReference type="Proteomes" id="UP001140293"/>
    </source>
</evidence>
<dbReference type="Pfam" id="PF25836">
    <property type="entry name" value="Fn3_SaeA_6th"/>
    <property type="match status" value="1"/>
</dbReference>
<comment type="caution">
    <text evidence="7">The sequence shown here is derived from an EMBL/GenBank/DDBJ whole genome shotgun (WGS) entry which is preliminary data.</text>
</comment>
<dbReference type="InterPro" id="IPR058691">
    <property type="entry name" value="Fn3_SaeA_1st"/>
</dbReference>
<proteinExistence type="predicted"/>
<dbReference type="InterPro" id="IPR058692">
    <property type="entry name" value="Fn3_SaeA_2nd"/>
</dbReference>
<dbReference type="Proteomes" id="UP001140293">
    <property type="component" value="Unassembled WGS sequence"/>
</dbReference>
<organism evidence="7 8">
    <name type="scientific">[Mycobacterium] manitobense</name>
    <dbReference type="NCBI Taxonomy" id="190147"/>
    <lineage>
        <taxon>Bacteria</taxon>
        <taxon>Bacillati</taxon>
        <taxon>Actinomycetota</taxon>
        <taxon>Actinomycetes</taxon>
        <taxon>Mycobacteriales</taxon>
        <taxon>Mycobacteriaceae</taxon>
        <taxon>Mycolicibacterium</taxon>
    </lineage>
</organism>
<dbReference type="InterPro" id="IPR058693">
    <property type="entry name" value="Fn3_SaeA_3rd"/>
</dbReference>
<dbReference type="Pfam" id="PF25834">
    <property type="entry name" value="Fn3_SaeA_4th"/>
    <property type="match status" value="1"/>
</dbReference>
<dbReference type="Pfam" id="PF25832">
    <property type="entry name" value="Fn3_SaeA_2nd"/>
    <property type="match status" value="1"/>
</dbReference>
<evidence type="ECO:0000313" key="7">
    <source>
        <dbReference type="EMBL" id="MCV7169613.1"/>
    </source>
</evidence>
<evidence type="ECO:0000259" key="2">
    <source>
        <dbReference type="Pfam" id="PF25832"/>
    </source>
</evidence>
<dbReference type="EMBL" id="JACKSJ010000051">
    <property type="protein sequence ID" value="MCV7169613.1"/>
    <property type="molecule type" value="Genomic_DNA"/>
</dbReference>
<evidence type="ECO:0000259" key="1">
    <source>
        <dbReference type="Pfam" id="PF25831"/>
    </source>
</evidence>
<name>A0A9X2Y7Y1_9MYCO</name>
<feature type="domain" description="SaeA fifth Fn3-like" evidence="6">
    <location>
        <begin position="553"/>
        <end position="678"/>
    </location>
</feature>
<dbReference type="Pfam" id="PF25831">
    <property type="entry name" value="SaeA_1st"/>
    <property type="match status" value="1"/>
</dbReference>
<dbReference type="Pfam" id="PF25835">
    <property type="entry name" value="Fn3_SaeA_5th"/>
    <property type="match status" value="1"/>
</dbReference>
<feature type="domain" description="SaeA first Fn3-like" evidence="2">
    <location>
        <begin position="152"/>
        <end position="236"/>
    </location>
</feature>
<reference evidence="7" key="2">
    <citation type="journal article" date="2022" name="BMC Genomics">
        <title>Comparative genome analysis of mycobacteria focusing on tRNA and non-coding RNA.</title>
        <authorList>
            <person name="Behra P.R.K."/>
            <person name="Pettersson B.M.F."/>
            <person name="Ramesh M."/>
            <person name="Das S."/>
            <person name="Dasgupta S."/>
            <person name="Kirsebom L.A."/>
        </authorList>
    </citation>
    <scope>NUCLEOTIDE SEQUENCE</scope>
    <source>
        <strain evidence="7">DSM 44615</strain>
    </source>
</reference>
<evidence type="ECO:0000259" key="5">
    <source>
        <dbReference type="Pfam" id="PF25835"/>
    </source>
</evidence>
<dbReference type="InterPro" id="IPR058696">
    <property type="entry name" value="Fn3_SaeA_5th"/>
</dbReference>
<reference evidence="7" key="1">
    <citation type="submission" date="2020-07" db="EMBL/GenBank/DDBJ databases">
        <authorList>
            <person name="Pettersson B.M.F."/>
            <person name="Behra P.R.K."/>
            <person name="Ramesh M."/>
            <person name="Das S."/>
            <person name="Dasgupta S."/>
            <person name="Kirsebom L.A."/>
        </authorList>
    </citation>
    <scope>NUCLEOTIDE SEQUENCE</scope>
    <source>
        <strain evidence="7">DSM 44615</strain>
    </source>
</reference>